<organism evidence="2">
    <name type="scientific">mine drainage metagenome</name>
    <dbReference type="NCBI Taxonomy" id="410659"/>
    <lineage>
        <taxon>unclassified sequences</taxon>
        <taxon>metagenomes</taxon>
        <taxon>ecological metagenomes</taxon>
    </lineage>
</organism>
<dbReference type="AlphaFoldDB" id="T0YEU8"/>
<feature type="domain" description="Transposase for insertion sequence element IS21-like C-terminal" evidence="1">
    <location>
        <begin position="1"/>
        <end position="60"/>
    </location>
</feature>
<dbReference type="PANTHER" id="PTHR35004">
    <property type="entry name" value="TRANSPOSASE RV3428C-RELATED"/>
    <property type="match status" value="1"/>
</dbReference>
<dbReference type="EMBL" id="AUZY01011577">
    <property type="protein sequence ID" value="EQD33926.1"/>
    <property type="molecule type" value="Genomic_DNA"/>
</dbReference>
<proteinExistence type="predicted"/>
<reference evidence="2" key="1">
    <citation type="submission" date="2013-08" db="EMBL/GenBank/DDBJ databases">
        <authorList>
            <person name="Mendez C."/>
            <person name="Richter M."/>
            <person name="Ferrer M."/>
            <person name="Sanchez J."/>
        </authorList>
    </citation>
    <scope>NUCLEOTIDE SEQUENCE</scope>
</reference>
<feature type="non-terminal residue" evidence="2">
    <location>
        <position position="167"/>
    </location>
</feature>
<evidence type="ECO:0000313" key="2">
    <source>
        <dbReference type="EMBL" id="EQD33926.1"/>
    </source>
</evidence>
<dbReference type="InterPro" id="IPR054353">
    <property type="entry name" value="IstA-like_C"/>
</dbReference>
<feature type="non-terminal residue" evidence="2">
    <location>
        <position position="1"/>
    </location>
</feature>
<gene>
    <name evidence="2" type="ORF">B1B_17349</name>
</gene>
<accession>T0YEU8</accession>
<evidence type="ECO:0000259" key="1">
    <source>
        <dbReference type="Pfam" id="PF22483"/>
    </source>
</evidence>
<dbReference type="Pfam" id="PF22483">
    <property type="entry name" value="Mu-transpos_C_2"/>
    <property type="match status" value="1"/>
</dbReference>
<reference evidence="2" key="2">
    <citation type="journal article" date="2014" name="ISME J.">
        <title>Microbial stratification in low pH oxic and suboxic macroscopic growths along an acid mine drainage.</title>
        <authorList>
            <person name="Mendez-Garcia C."/>
            <person name="Mesa V."/>
            <person name="Sprenger R.R."/>
            <person name="Richter M."/>
            <person name="Diez M.S."/>
            <person name="Solano J."/>
            <person name="Bargiela R."/>
            <person name="Golyshina O.V."/>
            <person name="Manteca A."/>
            <person name="Ramos J.L."/>
            <person name="Gallego J.R."/>
            <person name="Llorente I."/>
            <person name="Martins Dos Santos V.A."/>
            <person name="Jensen O.N."/>
            <person name="Pelaez A.I."/>
            <person name="Sanchez J."/>
            <person name="Ferrer M."/>
        </authorList>
    </citation>
    <scope>NUCLEOTIDE SEQUENCE</scope>
</reference>
<name>T0YEU8_9ZZZZ</name>
<dbReference type="PANTHER" id="PTHR35004:SF8">
    <property type="entry name" value="TRANSPOSASE RV3428C-RELATED"/>
    <property type="match status" value="1"/>
</dbReference>
<protein>
    <submittedName>
        <fullName evidence="2">Integrase catalytic subunit</fullName>
    </submittedName>
</protein>
<comment type="caution">
    <text evidence="2">The sequence shown here is derived from an EMBL/GenBank/DDBJ whole genome shotgun (WGS) entry which is preliminary data.</text>
</comment>
<sequence>ARVNIDCHVQFENNLYSAPHGLVHSEVELRATDRAVEILFQGERVASHPRSYGKGDYHTDPQHLPEAHRHHLEWTPSRLIRWGESIGPSVGLLITKILEDRPHPEQGYRSCLGLMSLGRQYTDERLEAAAARAVAIGAKSFRSVKSILEKGLDQQPLPAADTRTLPP</sequence>